<evidence type="ECO:0000313" key="1">
    <source>
        <dbReference type="EMBL" id="MDF0750165.1"/>
    </source>
</evidence>
<evidence type="ECO:0000313" key="2">
    <source>
        <dbReference type="Proteomes" id="UP001143391"/>
    </source>
</evidence>
<sequence length="122" mass="13966">MYRWMRNAGGVLMISLATVFAVVEGWDISTTLNNKTNNRLQEQSIQINEDASDENRLEIAQIKVQLENMSQIDDLNVRSPGCRCIKRENEGKQVWLMCPTKGPVCDSRNRTRCENENPGFEC</sequence>
<evidence type="ECO:0008006" key="3">
    <source>
        <dbReference type="Google" id="ProtNLM"/>
    </source>
</evidence>
<comment type="caution">
    <text evidence="1">The sequence shown here is derived from an EMBL/GenBank/DDBJ whole genome shotgun (WGS) entry which is preliminary data.</text>
</comment>
<dbReference type="RefSeq" id="WP_275705685.1">
    <property type="nucleotide sequence ID" value="NZ_JANCMW010000003.1"/>
</dbReference>
<proteinExistence type="predicted"/>
<gene>
    <name evidence="1" type="ORF">NLU14_07960</name>
</gene>
<protein>
    <recommendedName>
        <fullName evidence="3">Secreted protein</fullName>
    </recommendedName>
</protein>
<accession>A0ABT5Y908</accession>
<organism evidence="1 2">
    <name type="scientific">Marinobacter iranensis</name>
    <dbReference type="NCBI Taxonomy" id="2962607"/>
    <lineage>
        <taxon>Bacteria</taxon>
        <taxon>Pseudomonadati</taxon>
        <taxon>Pseudomonadota</taxon>
        <taxon>Gammaproteobacteria</taxon>
        <taxon>Pseudomonadales</taxon>
        <taxon>Marinobacteraceae</taxon>
        <taxon>Marinobacter</taxon>
    </lineage>
</organism>
<dbReference type="Proteomes" id="UP001143391">
    <property type="component" value="Unassembled WGS sequence"/>
</dbReference>
<reference evidence="1" key="1">
    <citation type="submission" date="2022-07" db="EMBL/GenBank/DDBJ databases">
        <title>Marinobacter iranensis a new bacterium isolate from a hipersaline lake in Iran.</title>
        <authorList>
            <person name="Mohammad A.M.A."/>
            <person name="Cristina S.-P."/>
            <person name="Antonio V."/>
        </authorList>
    </citation>
    <scope>NUCLEOTIDE SEQUENCE</scope>
    <source>
        <strain evidence="1">71-i</strain>
    </source>
</reference>
<dbReference type="EMBL" id="JANCMW010000003">
    <property type="protein sequence ID" value="MDF0750165.1"/>
    <property type="molecule type" value="Genomic_DNA"/>
</dbReference>
<name>A0ABT5Y908_9GAMM</name>
<keyword evidence="2" id="KW-1185">Reference proteome</keyword>